<dbReference type="Gene3D" id="3.90.950.20">
    <property type="entry name" value="CinA-like"/>
    <property type="match status" value="1"/>
</dbReference>
<protein>
    <submittedName>
        <fullName evidence="2">Nicotinamide-nucleotide amidase</fullName>
    </submittedName>
</protein>
<dbReference type="InterPro" id="IPR008136">
    <property type="entry name" value="CinA_C"/>
</dbReference>
<dbReference type="NCBIfam" id="TIGR00199">
    <property type="entry name" value="PncC_domain"/>
    <property type="match status" value="1"/>
</dbReference>
<evidence type="ECO:0000259" key="1">
    <source>
        <dbReference type="Pfam" id="PF02464"/>
    </source>
</evidence>
<dbReference type="SUPFAM" id="SSF142433">
    <property type="entry name" value="CinA-like"/>
    <property type="match status" value="1"/>
</dbReference>
<sequence length="201" mass="20931">MYANAHPAFEAPSASLSEIVFGLPGPEIPPAPSLAELLVSRMIRARKVLVTAESCTAGKLAHLISDVPGAAQVLEGGFVVYSKRAKQQLLGVGRDIIADFTAVSEAVAEAMVAGALERSGADLAIAATGVTGSEPDEDGNPLGRLHVMAGLRNGSRSHRHCEFGSFSPDVLTHAALQMALLSALELLDRPKDGKPLFDPDA</sequence>
<dbReference type="InterPro" id="IPR036653">
    <property type="entry name" value="CinA-like_C"/>
</dbReference>
<organism evidence="2 3">
    <name type="scientific">Bosea psychrotolerans</name>
    <dbReference type="NCBI Taxonomy" id="1871628"/>
    <lineage>
        <taxon>Bacteria</taxon>
        <taxon>Pseudomonadati</taxon>
        <taxon>Pseudomonadota</taxon>
        <taxon>Alphaproteobacteria</taxon>
        <taxon>Hyphomicrobiales</taxon>
        <taxon>Boseaceae</taxon>
        <taxon>Bosea</taxon>
    </lineage>
</organism>
<feature type="domain" description="CinA C-terminal" evidence="1">
    <location>
        <begin position="33"/>
        <end position="182"/>
    </location>
</feature>
<evidence type="ECO:0000313" key="2">
    <source>
        <dbReference type="EMBL" id="POR52514.1"/>
    </source>
</evidence>
<dbReference type="AlphaFoldDB" id="A0A2S4MCR7"/>
<dbReference type="EMBL" id="PQFZ01000005">
    <property type="protein sequence ID" value="POR52514.1"/>
    <property type="molecule type" value="Genomic_DNA"/>
</dbReference>
<keyword evidence="3" id="KW-1185">Reference proteome</keyword>
<dbReference type="OrthoDB" id="9801454at2"/>
<comment type="caution">
    <text evidence="2">The sequence shown here is derived from an EMBL/GenBank/DDBJ whole genome shotgun (WGS) entry which is preliminary data.</text>
</comment>
<proteinExistence type="predicted"/>
<name>A0A2S4MCR7_9HYPH</name>
<dbReference type="Proteomes" id="UP000236919">
    <property type="component" value="Unassembled WGS sequence"/>
</dbReference>
<dbReference type="RefSeq" id="WP_103718134.1">
    <property type="nucleotide sequence ID" value="NZ_PQFZ01000005.1"/>
</dbReference>
<evidence type="ECO:0000313" key="3">
    <source>
        <dbReference type="Proteomes" id="UP000236919"/>
    </source>
</evidence>
<dbReference type="Pfam" id="PF02464">
    <property type="entry name" value="CinA"/>
    <property type="match status" value="1"/>
</dbReference>
<gene>
    <name evidence="2" type="ORF">CYD53_105179</name>
</gene>
<reference evidence="2 3" key="1">
    <citation type="submission" date="2018-01" db="EMBL/GenBank/DDBJ databases">
        <title>Genomic Encyclopedia of Type Strains, Phase III (KMG-III): the genomes of soil and plant-associated and newly described type strains.</title>
        <authorList>
            <person name="Whitman W."/>
        </authorList>
    </citation>
    <scope>NUCLEOTIDE SEQUENCE [LARGE SCALE GENOMIC DNA]</scope>
    <source>
        <strain evidence="2 3">1131</strain>
    </source>
</reference>
<accession>A0A2S4MCR7</accession>